<evidence type="ECO:0000256" key="8">
    <source>
        <dbReference type="ARBA" id="ARBA00049001"/>
    </source>
</evidence>
<evidence type="ECO:0000256" key="7">
    <source>
        <dbReference type="ARBA" id="ARBA00023027"/>
    </source>
</evidence>
<gene>
    <name evidence="10" type="primary">TPHA0E03820</name>
    <name evidence="10" type="ordered locus">TPHA_0E03820</name>
</gene>
<dbReference type="GO" id="GO:0034355">
    <property type="term" value="P:NAD+ biosynthetic process via the salvage pathway"/>
    <property type="evidence" value="ECO:0007669"/>
    <property type="project" value="EnsemblFungi"/>
</dbReference>
<dbReference type="UniPathway" id="UPA00253">
    <property type="reaction ID" value="UER00600"/>
</dbReference>
<evidence type="ECO:0000256" key="3">
    <source>
        <dbReference type="ARBA" id="ARBA00022679"/>
    </source>
</evidence>
<dbReference type="eggNOG" id="ENOG502RXY8">
    <property type="taxonomic scope" value="Eukaryota"/>
</dbReference>
<dbReference type="GeneID" id="11531188"/>
<keyword evidence="4" id="KW-0548">Nucleotidyltransferase</keyword>
<dbReference type="GO" id="GO:0016887">
    <property type="term" value="F:ATP hydrolysis activity"/>
    <property type="evidence" value="ECO:0007669"/>
    <property type="project" value="EnsemblFungi"/>
</dbReference>
<evidence type="ECO:0000259" key="9">
    <source>
        <dbReference type="Pfam" id="PF01467"/>
    </source>
</evidence>
<evidence type="ECO:0000256" key="2">
    <source>
        <dbReference type="ARBA" id="ARBA00022642"/>
    </source>
</evidence>
<evidence type="ECO:0000256" key="6">
    <source>
        <dbReference type="ARBA" id="ARBA00022840"/>
    </source>
</evidence>
<dbReference type="EMBL" id="HE612860">
    <property type="protein sequence ID" value="CCE63471.1"/>
    <property type="molecule type" value="Genomic_DNA"/>
</dbReference>
<dbReference type="GO" id="GO:0001403">
    <property type="term" value="P:invasive growth in response to glucose limitation"/>
    <property type="evidence" value="ECO:0007669"/>
    <property type="project" value="EnsemblFungi"/>
</dbReference>
<dbReference type="CDD" id="cd02165">
    <property type="entry name" value="NMNAT"/>
    <property type="match status" value="1"/>
</dbReference>
<dbReference type="GO" id="GO:0005634">
    <property type="term" value="C:nucleus"/>
    <property type="evidence" value="ECO:0007669"/>
    <property type="project" value="EnsemblFungi"/>
</dbReference>
<name>G8BU93_TETPH</name>
<dbReference type="RefSeq" id="XP_003685905.1">
    <property type="nucleotide sequence ID" value="XM_003685857.1"/>
</dbReference>
<evidence type="ECO:0000256" key="4">
    <source>
        <dbReference type="ARBA" id="ARBA00022695"/>
    </source>
</evidence>
<reference evidence="10 11" key="1">
    <citation type="journal article" date="2011" name="Proc. Natl. Acad. Sci. U.S.A.">
        <title>Evolutionary erosion of yeast sex chromosomes by mating-type switching accidents.</title>
        <authorList>
            <person name="Gordon J.L."/>
            <person name="Armisen D."/>
            <person name="Proux-Wera E."/>
            <person name="Oheigeartaigh S.S."/>
            <person name="Byrne K.P."/>
            <person name="Wolfe K.H."/>
        </authorList>
    </citation>
    <scope>NUCLEOTIDE SEQUENCE [LARGE SCALE GENOMIC DNA]</scope>
    <source>
        <strain evidence="11">ATCC 24235 / CBS 4417 / NBRC 1672 / NRRL Y-8282 / UCD 70-5</strain>
    </source>
</reference>
<dbReference type="SUPFAM" id="SSF52374">
    <property type="entry name" value="Nucleotidylyl transferase"/>
    <property type="match status" value="1"/>
</dbReference>
<dbReference type="GO" id="GO:0000309">
    <property type="term" value="F:nicotinamide-nucleotide adenylyltransferase activity"/>
    <property type="evidence" value="ECO:0007669"/>
    <property type="project" value="UniProtKB-EC"/>
</dbReference>
<dbReference type="InterPro" id="IPR014729">
    <property type="entry name" value="Rossmann-like_a/b/a_fold"/>
</dbReference>
<evidence type="ECO:0000256" key="1">
    <source>
        <dbReference type="ARBA" id="ARBA00004790"/>
    </source>
</evidence>
<proteinExistence type="predicted"/>
<dbReference type="GO" id="GO:0005524">
    <property type="term" value="F:ATP binding"/>
    <property type="evidence" value="ECO:0007669"/>
    <property type="project" value="UniProtKB-KW"/>
</dbReference>
<accession>G8BU93</accession>
<dbReference type="GO" id="GO:0007124">
    <property type="term" value="P:pseudohyphal growth"/>
    <property type="evidence" value="ECO:0007669"/>
    <property type="project" value="EnsemblFungi"/>
</dbReference>
<protein>
    <recommendedName>
        <fullName evidence="9">Cytidyltransferase-like domain-containing protein</fullName>
    </recommendedName>
</protein>
<keyword evidence="6" id="KW-0067">ATP-binding</keyword>
<dbReference type="AlphaFoldDB" id="G8BU93"/>
<dbReference type="OMA" id="RLVMMEL"/>
<dbReference type="Proteomes" id="UP000005666">
    <property type="component" value="Chromosome 5"/>
</dbReference>
<dbReference type="Pfam" id="PF01467">
    <property type="entry name" value="CTP_transf_like"/>
    <property type="match status" value="1"/>
</dbReference>
<keyword evidence="3" id="KW-0808">Transferase</keyword>
<dbReference type="PANTHER" id="PTHR31285">
    <property type="entry name" value="NICOTINAMIDE MONONUCLEOTIDE ADENYLYLTRANSFERASE"/>
    <property type="match status" value="1"/>
</dbReference>
<dbReference type="KEGG" id="tpf:TPHA_0E03820"/>
<evidence type="ECO:0000313" key="11">
    <source>
        <dbReference type="Proteomes" id="UP000005666"/>
    </source>
</evidence>
<feature type="domain" description="Cytidyltransferase-like" evidence="9">
    <location>
        <begin position="42"/>
        <end position="234"/>
    </location>
</feature>
<comment type="catalytic activity">
    <reaction evidence="8">
        <text>beta-nicotinamide D-ribonucleotide + ATP + H(+) = diphosphate + NAD(+)</text>
        <dbReference type="Rhea" id="RHEA:21360"/>
        <dbReference type="ChEBI" id="CHEBI:14649"/>
        <dbReference type="ChEBI" id="CHEBI:15378"/>
        <dbReference type="ChEBI" id="CHEBI:30616"/>
        <dbReference type="ChEBI" id="CHEBI:33019"/>
        <dbReference type="ChEBI" id="CHEBI:57540"/>
        <dbReference type="EC" id="2.7.7.1"/>
    </reaction>
</comment>
<dbReference type="Gene3D" id="3.40.50.620">
    <property type="entry name" value="HUPs"/>
    <property type="match status" value="1"/>
</dbReference>
<keyword evidence="2" id="KW-0662">Pyridine nucleotide biosynthesis</keyword>
<dbReference type="STRING" id="1071381.G8BU93"/>
<dbReference type="HOGENOM" id="CLU_032651_0_0_1"/>
<sequence length="265" mass="30381">MDILKLQLVEKYKSFIDSNQDFKVVYGDNLLDSQNDVILVLDSSFNPPHMGHYSLAKRSIEYFKEHHKNSKVSLLLLLSVKNADKVPTPASFEERLYMMCLLNDFIKKDGIKVSVGLTTHAKFVDKSDAIRRACSFENQIAYLVGFDTITRIFDPRYYKPDAPADALQEFMKTTQFCCLTRDNGSIPSEEQLNYASDISSGKFEPLIPSHWGSKIHILDNDSKYTKISSSDIRNKLHNISRVKELNDELPLTIMEYLEVFGKSIY</sequence>
<dbReference type="InterPro" id="IPR005248">
    <property type="entry name" value="NadD/NMNAT"/>
</dbReference>
<dbReference type="GO" id="GO:0036503">
    <property type="term" value="P:ERAD pathway"/>
    <property type="evidence" value="ECO:0007669"/>
    <property type="project" value="EnsemblFungi"/>
</dbReference>
<keyword evidence="7" id="KW-0520">NAD</keyword>
<evidence type="ECO:0000256" key="5">
    <source>
        <dbReference type="ARBA" id="ARBA00022741"/>
    </source>
</evidence>
<dbReference type="PANTHER" id="PTHR31285:SF0">
    <property type="entry name" value="NICOTINAMIDE MONONUCLEOTIDE ADENYLYLTRANSFERASE"/>
    <property type="match status" value="1"/>
</dbReference>
<keyword evidence="11" id="KW-1185">Reference proteome</keyword>
<dbReference type="InterPro" id="IPR004821">
    <property type="entry name" value="Cyt_trans-like"/>
</dbReference>
<organism evidence="10 11">
    <name type="scientific">Tetrapisispora phaffii (strain ATCC 24235 / CBS 4417 / NBRC 1672 / NRRL Y-8282 / UCD 70-5)</name>
    <name type="common">Yeast</name>
    <name type="synonym">Fabospora phaffii</name>
    <dbReference type="NCBI Taxonomy" id="1071381"/>
    <lineage>
        <taxon>Eukaryota</taxon>
        <taxon>Fungi</taxon>
        <taxon>Dikarya</taxon>
        <taxon>Ascomycota</taxon>
        <taxon>Saccharomycotina</taxon>
        <taxon>Saccharomycetes</taxon>
        <taxon>Saccharomycetales</taxon>
        <taxon>Saccharomycetaceae</taxon>
        <taxon>Tetrapisispora</taxon>
    </lineage>
</organism>
<comment type="pathway">
    <text evidence="1">Cofactor biosynthesis; NAD(+) biosynthesis.</text>
</comment>
<dbReference type="OrthoDB" id="5591297at2759"/>
<evidence type="ECO:0000313" key="10">
    <source>
        <dbReference type="EMBL" id="CCE63471.1"/>
    </source>
</evidence>
<keyword evidence="5" id="KW-0547">Nucleotide-binding</keyword>
<dbReference type="GO" id="GO:0005737">
    <property type="term" value="C:cytoplasm"/>
    <property type="evidence" value="ECO:0007669"/>
    <property type="project" value="EnsemblFungi"/>
</dbReference>